<dbReference type="Proteomes" id="UP001415857">
    <property type="component" value="Unassembled WGS sequence"/>
</dbReference>
<sequence length="95" mass="10740">MRDCAKKSTGCLPYGNALTEVFKIFEVNIGNETDAYNAKASDIYDEAMLRRMKFVQNATGFQDVGNCITDLEHRQGNVEDILQQYAPYFPPPPED</sequence>
<accession>A0AAP0R907</accession>
<name>A0AAP0R907_LIQFO</name>
<proteinExistence type="predicted"/>
<evidence type="ECO:0000313" key="2">
    <source>
        <dbReference type="Proteomes" id="UP001415857"/>
    </source>
</evidence>
<organism evidence="1 2">
    <name type="scientific">Liquidambar formosana</name>
    <name type="common">Formosan gum</name>
    <dbReference type="NCBI Taxonomy" id="63359"/>
    <lineage>
        <taxon>Eukaryota</taxon>
        <taxon>Viridiplantae</taxon>
        <taxon>Streptophyta</taxon>
        <taxon>Embryophyta</taxon>
        <taxon>Tracheophyta</taxon>
        <taxon>Spermatophyta</taxon>
        <taxon>Magnoliopsida</taxon>
        <taxon>eudicotyledons</taxon>
        <taxon>Gunneridae</taxon>
        <taxon>Pentapetalae</taxon>
        <taxon>Saxifragales</taxon>
        <taxon>Altingiaceae</taxon>
        <taxon>Liquidambar</taxon>
    </lineage>
</organism>
<reference evidence="1 2" key="1">
    <citation type="journal article" date="2024" name="Plant J.">
        <title>Genome sequences and population genomics reveal climatic adaptation and genomic divergence between two closely related sweetgum species.</title>
        <authorList>
            <person name="Xu W.Q."/>
            <person name="Ren C.Q."/>
            <person name="Zhang X.Y."/>
            <person name="Comes H.P."/>
            <person name="Liu X.H."/>
            <person name="Li Y.G."/>
            <person name="Kettle C.J."/>
            <person name="Jalonen R."/>
            <person name="Gaisberger H."/>
            <person name="Ma Y.Z."/>
            <person name="Qiu Y.X."/>
        </authorList>
    </citation>
    <scope>NUCLEOTIDE SEQUENCE [LARGE SCALE GENOMIC DNA]</scope>
    <source>
        <strain evidence="1">Hangzhou</strain>
    </source>
</reference>
<gene>
    <name evidence="1" type="ORF">L1049_002634</name>
</gene>
<dbReference type="EMBL" id="JBBPBK010000013">
    <property type="protein sequence ID" value="KAK9272263.1"/>
    <property type="molecule type" value="Genomic_DNA"/>
</dbReference>
<comment type="caution">
    <text evidence="1">The sequence shown here is derived from an EMBL/GenBank/DDBJ whole genome shotgun (WGS) entry which is preliminary data.</text>
</comment>
<evidence type="ECO:0000313" key="1">
    <source>
        <dbReference type="EMBL" id="KAK9272263.1"/>
    </source>
</evidence>
<keyword evidence="2" id="KW-1185">Reference proteome</keyword>
<dbReference type="AlphaFoldDB" id="A0AAP0R907"/>
<protein>
    <submittedName>
        <fullName evidence="1">Uncharacterized protein</fullName>
    </submittedName>
</protein>